<keyword evidence="5" id="KW-0472">Membrane</keyword>
<evidence type="ECO:0000256" key="3">
    <source>
        <dbReference type="ARBA" id="ARBA00022692"/>
    </source>
</evidence>
<name>A0ABP0K3K2_9DINO</name>
<sequence>ILEQSAAQFQTDKQFAAPLVQAVSSSKVRLLLSCSGQKSGGTANGVRPYMPLGDLRTQLLYPSEGTLGHLPDEELREILSRFGLGELPDRFEGGFEAVQDWSRVLSLGEQQRLAAARCLTTRPRLVVLDEATSALPLPAERLVYEQFAADERIEGYVSVGHRVSLSQYHDV</sequence>
<keyword evidence="3" id="KW-0812">Transmembrane</keyword>
<protein>
    <recommendedName>
        <fullName evidence="6">ABC transporter domain-containing protein</fullName>
    </recommendedName>
</protein>
<feature type="non-terminal residue" evidence="7">
    <location>
        <position position="1"/>
    </location>
</feature>
<feature type="domain" description="ABC transporter" evidence="6">
    <location>
        <begin position="72"/>
        <end position="133"/>
    </location>
</feature>
<dbReference type="InterPro" id="IPR027417">
    <property type="entry name" value="P-loop_NTPase"/>
</dbReference>
<evidence type="ECO:0000256" key="4">
    <source>
        <dbReference type="ARBA" id="ARBA00022989"/>
    </source>
</evidence>
<comment type="similarity">
    <text evidence="1">Belongs to the ABC transporter superfamily. ABCD family. Peroxisomal fatty acyl CoA transporter (TC 3.A.1.203) subfamily.</text>
</comment>
<dbReference type="Proteomes" id="UP001642484">
    <property type="component" value="Unassembled WGS sequence"/>
</dbReference>
<reference evidence="7 8" key="1">
    <citation type="submission" date="2024-02" db="EMBL/GenBank/DDBJ databases">
        <authorList>
            <person name="Chen Y."/>
            <person name="Shah S."/>
            <person name="Dougan E. K."/>
            <person name="Thang M."/>
            <person name="Chan C."/>
        </authorList>
    </citation>
    <scope>NUCLEOTIDE SEQUENCE [LARGE SCALE GENOMIC DNA]</scope>
</reference>
<accession>A0ABP0K3K2</accession>
<gene>
    <name evidence="7" type="ORF">CCMP2556_LOCUS14416</name>
</gene>
<dbReference type="Gene3D" id="3.40.50.300">
    <property type="entry name" value="P-loop containing nucleotide triphosphate hydrolases"/>
    <property type="match status" value="1"/>
</dbReference>
<dbReference type="PANTHER" id="PTHR11384:SF55">
    <property type="entry name" value="ATP-BINDING CASSETTE TRANSPORTER"/>
    <property type="match status" value="1"/>
</dbReference>
<keyword evidence="2" id="KW-0813">Transport</keyword>
<dbReference type="InterPro" id="IPR003439">
    <property type="entry name" value="ABC_transporter-like_ATP-bd"/>
</dbReference>
<organism evidence="7 8">
    <name type="scientific">Durusdinium trenchii</name>
    <dbReference type="NCBI Taxonomy" id="1381693"/>
    <lineage>
        <taxon>Eukaryota</taxon>
        <taxon>Sar</taxon>
        <taxon>Alveolata</taxon>
        <taxon>Dinophyceae</taxon>
        <taxon>Suessiales</taxon>
        <taxon>Symbiodiniaceae</taxon>
        <taxon>Durusdinium</taxon>
    </lineage>
</organism>
<evidence type="ECO:0000256" key="2">
    <source>
        <dbReference type="ARBA" id="ARBA00022448"/>
    </source>
</evidence>
<dbReference type="SUPFAM" id="SSF52540">
    <property type="entry name" value="P-loop containing nucleoside triphosphate hydrolases"/>
    <property type="match status" value="1"/>
</dbReference>
<comment type="caution">
    <text evidence="7">The sequence shown here is derived from an EMBL/GenBank/DDBJ whole genome shotgun (WGS) entry which is preliminary data.</text>
</comment>
<evidence type="ECO:0000313" key="7">
    <source>
        <dbReference type="EMBL" id="CAK9021344.1"/>
    </source>
</evidence>
<dbReference type="PANTHER" id="PTHR11384">
    <property type="entry name" value="ATP-BINDING CASSETTE, SUB-FAMILY D MEMBER"/>
    <property type="match status" value="1"/>
</dbReference>
<evidence type="ECO:0000256" key="5">
    <source>
        <dbReference type="ARBA" id="ARBA00023136"/>
    </source>
</evidence>
<evidence type="ECO:0000256" key="1">
    <source>
        <dbReference type="ARBA" id="ARBA00008575"/>
    </source>
</evidence>
<proteinExistence type="inferred from homology"/>
<feature type="non-terminal residue" evidence="7">
    <location>
        <position position="171"/>
    </location>
</feature>
<dbReference type="EMBL" id="CAXAMN010007370">
    <property type="protein sequence ID" value="CAK9021344.1"/>
    <property type="molecule type" value="Genomic_DNA"/>
</dbReference>
<dbReference type="InterPro" id="IPR050835">
    <property type="entry name" value="ABC_transporter_sub-D"/>
</dbReference>
<dbReference type="Pfam" id="PF00005">
    <property type="entry name" value="ABC_tran"/>
    <property type="match status" value="1"/>
</dbReference>
<evidence type="ECO:0000259" key="6">
    <source>
        <dbReference type="Pfam" id="PF00005"/>
    </source>
</evidence>
<evidence type="ECO:0000313" key="8">
    <source>
        <dbReference type="Proteomes" id="UP001642484"/>
    </source>
</evidence>
<keyword evidence="8" id="KW-1185">Reference proteome</keyword>
<keyword evidence="4" id="KW-1133">Transmembrane helix</keyword>